<feature type="modified residue" description="N6-(pyridoxal phosphate)lysine" evidence="8">
    <location>
        <position position="76"/>
    </location>
</feature>
<evidence type="ECO:0000256" key="1">
    <source>
        <dbReference type="ARBA" id="ARBA00001933"/>
    </source>
</evidence>
<dbReference type="Pfam" id="PF00291">
    <property type="entry name" value="PALP"/>
    <property type="match status" value="1"/>
</dbReference>
<keyword evidence="4 10" id="KW-0456">Lyase</keyword>
<feature type="active site" description="Nucleophile" evidence="7">
    <location>
        <position position="103"/>
    </location>
</feature>
<organism evidence="10 11">
    <name type="scientific">Ruegeria atlantica</name>
    <dbReference type="NCBI Taxonomy" id="81569"/>
    <lineage>
        <taxon>Bacteria</taxon>
        <taxon>Pseudomonadati</taxon>
        <taxon>Pseudomonadota</taxon>
        <taxon>Alphaproteobacteria</taxon>
        <taxon>Rhodobacterales</taxon>
        <taxon>Roseobacteraceae</taxon>
        <taxon>Ruegeria</taxon>
    </lineage>
</organism>
<evidence type="ECO:0000256" key="8">
    <source>
        <dbReference type="PIRSR" id="PIRSR006278-2"/>
    </source>
</evidence>
<evidence type="ECO:0000313" key="11">
    <source>
        <dbReference type="Proteomes" id="UP000050786"/>
    </source>
</evidence>
<dbReference type="InterPro" id="IPR027278">
    <property type="entry name" value="ACCD_DCysDesulf"/>
</dbReference>
<evidence type="ECO:0000256" key="5">
    <source>
        <dbReference type="ARBA" id="ARBA00066825"/>
    </source>
</evidence>
<dbReference type="Gene3D" id="3.40.50.1100">
    <property type="match status" value="2"/>
</dbReference>
<evidence type="ECO:0000256" key="6">
    <source>
        <dbReference type="ARBA" id="ARBA00068519"/>
    </source>
</evidence>
<dbReference type="PANTHER" id="PTHR43780:SF2">
    <property type="entry name" value="1-AMINOCYCLOPROPANE-1-CARBOXYLATE DEAMINASE-RELATED"/>
    <property type="match status" value="1"/>
</dbReference>
<keyword evidence="3 8" id="KW-0663">Pyridoxal phosphate</keyword>
<dbReference type="AlphaFoldDB" id="A0A0P1E5E7"/>
<comment type="similarity">
    <text evidence="2">Belongs to the ACC deaminase/D-cysteine desulfhydrase family.</text>
</comment>
<dbReference type="InterPro" id="IPR005966">
    <property type="entry name" value="D-Cys_desShydrase"/>
</dbReference>
<evidence type="ECO:0000313" key="10">
    <source>
        <dbReference type="EMBL" id="CUH42631.1"/>
    </source>
</evidence>
<dbReference type="InterPro" id="IPR036052">
    <property type="entry name" value="TrpB-like_PALP_sf"/>
</dbReference>
<evidence type="ECO:0000256" key="2">
    <source>
        <dbReference type="ARBA" id="ARBA00008639"/>
    </source>
</evidence>
<dbReference type="FunFam" id="3.40.50.1100:FF:000017">
    <property type="entry name" value="D-cysteine desulfhydrase"/>
    <property type="match status" value="1"/>
</dbReference>
<dbReference type="PIRSF" id="PIRSF006278">
    <property type="entry name" value="ACCD_DCysDesulf"/>
    <property type="match status" value="1"/>
</dbReference>
<dbReference type="EMBL" id="CYPS01000023">
    <property type="protein sequence ID" value="CUH42631.1"/>
    <property type="molecule type" value="Genomic_DNA"/>
</dbReference>
<keyword evidence="11" id="KW-1185">Reference proteome</keyword>
<dbReference type="EC" id="4.4.1.25" evidence="5"/>
<dbReference type="InterPro" id="IPR001926">
    <property type="entry name" value="TrpB-like_PALP"/>
</dbReference>
<dbReference type="SUPFAM" id="SSF53686">
    <property type="entry name" value="Tryptophan synthase beta subunit-like PLP-dependent enzymes"/>
    <property type="match status" value="1"/>
</dbReference>
<protein>
    <recommendedName>
        <fullName evidence="6">L-cysteate sulfo-lyase</fullName>
        <ecNumber evidence="5">4.4.1.25</ecNumber>
    </recommendedName>
</protein>
<reference evidence="11" key="1">
    <citation type="submission" date="2015-09" db="EMBL/GenBank/DDBJ databases">
        <authorList>
            <person name="Rodrigo-Torres L."/>
            <person name="Arahal D.R."/>
        </authorList>
    </citation>
    <scope>NUCLEOTIDE SEQUENCE [LARGE SCALE GENOMIC DNA]</scope>
    <source>
        <strain evidence="11">CECT 4293</strain>
    </source>
</reference>
<comment type="cofactor">
    <cofactor evidence="1">
        <name>pyridoxal 5'-phosphate</name>
        <dbReference type="ChEBI" id="CHEBI:597326"/>
    </cofactor>
</comment>
<feature type="domain" description="Tryptophan synthase beta chain-like PALP" evidence="9">
    <location>
        <begin position="36"/>
        <end position="345"/>
    </location>
</feature>
<dbReference type="GO" id="GO:0019148">
    <property type="term" value="F:D-cysteine desulfhydrase activity"/>
    <property type="evidence" value="ECO:0007669"/>
    <property type="project" value="TreeGrafter"/>
</dbReference>
<proteinExistence type="inferred from homology"/>
<evidence type="ECO:0000256" key="4">
    <source>
        <dbReference type="ARBA" id="ARBA00023239"/>
    </source>
</evidence>
<evidence type="ECO:0000256" key="7">
    <source>
        <dbReference type="PIRSR" id="PIRSR006278-1"/>
    </source>
</evidence>
<dbReference type="GO" id="GO:0034011">
    <property type="term" value="F:L-cysteate sulfo-lyase activity"/>
    <property type="evidence" value="ECO:0007669"/>
    <property type="project" value="UniProtKB-EC"/>
</dbReference>
<name>A0A0P1E5E7_9RHOB</name>
<dbReference type="Proteomes" id="UP000050786">
    <property type="component" value="Unassembled WGS sequence"/>
</dbReference>
<dbReference type="NCBIfam" id="TIGR01275">
    <property type="entry name" value="ACC_deam_rel"/>
    <property type="match status" value="1"/>
</dbReference>
<evidence type="ECO:0000259" key="9">
    <source>
        <dbReference type="Pfam" id="PF00291"/>
    </source>
</evidence>
<dbReference type="PANTHER" id="PTHR43780">
    <property type="entry name" value="1-AMINOCYCLOPROPANE-1-CARBOXYLATE DEAMINASE-RELATED"/>
    <property type="match status" value="1"/>
</dbReference>
<accession>A0A0P1E5E7</accession>
<sequence length="364" mass="38298">MAETIQMTGGDAMVAPELVLSLCKELSLTLAKFPRVSLGHLPTPLEPMDRLSEVLGGPRLWVKRDDCTGLSSGGNKTRKLEFLMADAVQKGADTIITQGATQSNHARQTAAAAAKLGISCLILLEDRTGSNDPNYILNGNVLLDRLHGASVSKRPGGADMNAEMEACAAQMTTEGQKPYIIPGGGSNPIGALGYVNCARELCEQAANAGLKIDALVHATGSSGTQAGLVAGLAALESDIHLLGIGVRAPQDKQESMVHDLALRTVEYMETGTPIAREKVRANCDYVGAGYGLPTEGMIDALKLLARTEGLLFDPVYSGKGLDGLIDQIRKGYFDGMDNVVFLHTGGSAALFGYPETLELPGYVA</sequence>
<evidence type="ECO:0000256" key="3">
    <source>
        <dbReference type="ARBA" id="ARBA00022898"/>
    </source>
</evidence>
<dbReference type="NCBIfam" id="NF003031">
    <property type="entry name" value="PRK03910.1-4"/>
    <property type="match status" value="1"/>
</dbReference>
<gene>
    <name evidence="10" type="primary">cuyA</name>
    <name evidence="10" type="ORF">RUM4293_01519</name>
</gene>